<keyword evidence="1" id="KW-1133">Transmembrane helix</keyword>
<feature type="transmembrane region" description="Helical" evidence="1">
    <location>
        <begin position="44"/>
        <end position="60"/>
    </location>
</feature>
<keyword evidence="1" id="KW-0472">Membrane</keyword>
<dbReference type="InterPro" id="IPR048533">
    <property type="entry name" value="VUPS"/>
</dbReference>
<organism evidence="3 4">
    <name type="scientific">Flavobacterium sediminis</name>
    <dbReference type="NCBI Taxonomy" id="2201181"/>
    <lineage>
        <taxon>Bacteria</taxon>
        <taxon>Pseudomonadati</taxon>
        <taxon>Bacteroidota</taxon>
        <taxon>Flavobacteriia</taxon>
        <taxon>Flavobacteriales</taxon>
        <taxon>Flavobacteriaceae</taxon>
        <taxon>Flavobacterium</taxon>
    </lineage>
</organism>
<feature type="transmembrane region" description="Helical" evidence="1">
    <location>
        <begin position="179"/>
        <end position="201"/>
    </location>
</feature>
<evidence type="ECO:0000313" key="4">
    <source>
        <dbReference type="Proteomes" id="UP000245429"/>
    </source>
</evidence>
<evidence type="ECO:0000313" key="3">
    <source>
        <dbReference type="EMBL" id="AWM14784.1"/>
    </source>
</evidence>
<sequence length="225" mass="26346">MHFYKKRVGIGTLYVFIGTIQFFQTLLVSNVYDNYLGDYRFSPGSTIFYTSTLFAILLFFHTENLVKTKSLIYGILIANISITFFSQFLLVQDHSIEQSSGLLLEEILSFELTIFLIGTSLLYLEAMFILLFYDFLNYKFKDKGTFLKIFTTMSLVCIFDSIAFYTFFYFTHDNFKDLIIGNIIGKQITVGLFSICLYFYLKFNKNIKPKRTPSDFKEILKIFTF</sequence>
<reference evidence="3 4" key="1">
    <citation type="submission" date="2018-05" db="EMBL/GenBank/DDBJ databases">
        <title>Flavobacterium sp. MEBiC07310.</title>
        <authorList>
            <person name="Baek K."/>
        </authorList>
    </citation>
    <scope>NUCLEOTIDE SEQUENCE [LARGE SCALE GENOMIC DNA]</scope>
    <source>
        <strain evidence="3 4">MEBiC07310</strain>
    </source>
</reference>
<feature type="domain" description="Vitamin uptake-like sensor" evidence="2">
    <location>
        <begin position="4"/>
        <end position="201"/>
    </location>
</feature>
<keyword evidence="1" id="KW-0812">Transmembrane</keyword>
<dbReference type="AlphaFoldDB" id="A0A2U8QY62"/>
<keyword evidence="4" id="KW-1185">Reference proteome</keyword>
<feature type="transmembrane region" description="Helical" evidence="1">
    <location>
        <begin position="145"/>
        <end position="167"/>
    </location>
</feature>
<feature type="transmembrane region" description="Helical" evidence="1">
    <location>
        <begin position="112"/>
        <end position="133"/>
    </location>
</feature>
<proteinExistence type="predicted"/>
<feature type="transmembrane region" description="Helical" evidence="1">
    <location>
        <begin position="72"/>
        <end position="92"/>
    </location>
</feature>
<dbReference type="Pfam" id="PF20973">
    <property type="entry name" value="VUPS"/>
    <property type="match status" value="1"/>
</dbReference>
<evidence type="ECO:0000259" key="2">
    <source>
        <dbReference type="Pfam" id="PF20973"/>
    </source>
</evidence>
<protein>
    <recommendedName>
        <fullName evidence="2">Vitamin uptake-like sensor domain-containing protein</fullName>
    </recommendedName>
</protein>
<accession>A0A2U8QY62</accession>
<evidence type="ECO:0000256" key="1">
    <source>
        <dbReference type="SAM" id="Phobius"/>
    </source>
</evidence>
<dbReference type="KEGG" id="fse:DI487_13595"/>
<name>A0A2U8QY62_9FLAO</name>
<dbReference type="EMBL" id="CP029463">
    <property type="protein sequence ID" value="AWM14784.1"/>
    <property type="molecule type" value="Genomic_DNA"/>
</dbReference>
<gene>
    <name evidence="3" type="ORF">DI487_13595</name>
</gene>
<feature type="transmembrane region" description="Helical" evidence="1">
    <location>
        <begin position="12"/>
        <end position="32"/>
    </location>
</feature>
<dbReference type="Proteomes" id="UP000245429">
    <property type="component" value="Chromosome"/>
</dbReference>